<evidence type="ECO:0000256" key="1">
    <source>
        <dbReference type="SAM" id="MobiDB-lite"/>
    </source>
</evidence>
<dbReference type="AlphaFoldDB" id="A0A9P5PR38"/>
<evidence type="ECO:0000313" key="2">
    <source>
        <dbReference type="EMBL" id="KAF9067657.1"/>
    </source>
</evidence>
<gene>
    <name evidence="2" type="ORF">BDP27DRAFT_1422670</name>
</gene>
<proteinExistence type="predicted"/>
<feature type="compositionally biased region" description="Basic residues" evidence="1">
    <location>
        <begin position="14"/>
        <end position="23"/>
    </location>
</feature>
<sequence>MPKSTEKRDAGSKGRQRPPRRRTKDTGPGPRKVPLSLTGLGTHLGGWKFDVRERGEPSGPSGGREGEIQLDIRPATPPASIPKTTSVVLPAETASISVETGYTAPQDLAPSSWTEEVQAANTNFSINPNVLDARRWTNDGSPAANNELYNLNISSYDGRYSESFDAALQVSNAGSGNPTRHSFVSPALSISHPPANSSPLGIQPREYSPQIQRSLQGTTGIDMPMHPWGAPPFAVDPTNAGRGLNRSNGSGYTASNDYSTYNGSLLYPSSAIIQQPSTLGGFGARIPQADYGFTGQNYQSNTMRQQYARDYPGNTQTRAQLNLYEAQSSQTIDREEWYGHQGLPLQHPMIPNALYRSRNAPPYQHDLYSSDFFEDTYQTGNSTFTASLADYNDTTFRTNF</sequence>
<protein>
    <submittedName>
        <fullName evidence="2">Uncharacterized protein</fullName>
    </submittedName>
</protein>
<name>A0A9P5PR38_9AGAR</name>
<feature type="compositionally biased region" description="Basic and acidic residues" evidence="1">
    <location>
        <begin position="1"/>
        <end position="12"/>
    </location>
</feature>
<reference evidence="2" key="1">
    <citation type="submission" date="2020-11" db="EMBL/GenBank/DDBJ databases">
        <authorList>
            <consortium name="DOE Joint Genome Institute"/>
            <person name="Ahrendt S."/>
            <person name="Riley R."/>
            <person name="Andreopoulos W."/>
            <person name="Labutti K."/>
            <person name="Pangilinan J."/>
            <person name="Ruiz-Duenas F.J."/>
            <person name="Barrasa J.M."/>
            <person name="Sanchez-Garcia M."/>
            <person name="Camarero S."/>
            <person name="Miyauchi S."/>
            <person name="Serrano A."/>
            <person name="Linde D."/>
            <person name="Babiker R."/>
            <person name="Drula E."/>
            <person name="Ayuso-Fernandez I."/>
            <person name="Pacheco R."/>
            <person name="Padilla G."/>
            <person name="Ferreira P."/>
            <person name="Barriuso J."/>
            <person name="Kellner H."/>
            <person name="Castanera R."/>
            <person name="Alfaro M."/>
            <person name="Ramirez L."/>
            <person name="Pisabarro A.G."/>
            <person name="Kuo A."/>
            <person name="Tritt A."/>
            <person name="Lipzen A."/>
            <person name="He G."/>
            <person name="Yan M."/>
            <person name="Ng V."/>
            <person name="Cullen D."/>
            <person name="Martin F."/>
            <person name="Rosso M.-N."/>
            <person name="Henrissat B."/>
            <person name="Hibbett D."/>
            <person name="Martinez A.T."/>
            <person name="Grigoriev I.V."/>
        </authorList>
    </citation>
    <scope>NUCLEOTIDE SEQUENCE</scope>
    <source>
        <strain evidence="2">AH 40177</strain>
    </source>
</reference>
<organism evidence="2 3">
    <name type="scientific">Rhodocollybia butyracea</name>
    <dbReference type="NCBI Taxonomy" id="206335"/>
    <lineage>
        <taxon>Eukaryota</taxon>
        <taxon>Fungi</taxon>
        <taxon>Dikarya</taxon>
        <taxon>Basidiomycota</taxon>
        <taxon>Agaricomycotina</taxon>
        <taxon>Agaricomycetes</taxon>
        <taxon>Agaricomycetidae</taxon>
        <taxon>Agaricales</taxon>
        <taxon>Marasmiineae</taxon>
        <taxon>Omphalotaceae</taxon>
        <taxon>Rhodocollybia</taxon>
    </lineage>
</organism>
<keyword evidence="3" id="KW-1185">Reference proteome</keyword>
<evidence type="ECO:0000313" key="3">
    <source>
        <dbReference type="Proteomes" id="UP000772434"/>
    </source>
</evidence>
<dbReference type="Proteomes" id="UP000772434">
    <property type="component" value="Unassembled WGS sequence"/>
</dbReference>
<comment type="caution">
    <text evidence="2">The sequence shown here is derived from an EMBL/GenBank/DDBJ whole genome shotgun (WGS) entry which is preliminary data.</text>
</comment>
<accession>A0A9P5PR38</accession>
<feature type="region of interest" description="Disordered" evidence="1">
    <location>
        <begin position="1"/>
        <end position="68"/>
    </location>
</feature>
<dbReference type="EMBL" id="JADNRY010000070">
    <property type="protein sequence ID" value="KAF9067657.1"/>
    <property type="molecule type" value="Genomic_DNA"/>
</dbReference>